<name>A0A1Y5HWI4_OSTTA</name>
<dbReference type="InterPro" id="IPR036412">
    <property type="entry name" value="HAD-like_sf"/>
</dbReference>
<accession>A0A1Y5HWI4</accession>
<dbReference type="Gene3D" id="3.90.550.10">
    <property type="entry name" value="Spore Coat Polysaccharide Biosynthesis Protein SpsA, Chain A"/>
    <property type="match status" value="1"/>
</dbReference>
<evidence type="ECO:0000259" key="1">
    <source>
        <dbReference type="Pfam" id="PF00483"/>
    </source>
</evidence>
<dbReference type="InterPro" id="IPR029044">
    <property type="entry name" value="Nucleotide-diphossugar_trans"/>
</dbReference>
<proteinExistence type="predicted"/>
<gene>
    <name evidence="2" type="ORF">BE221DRAFT_143018</name>
</gene>
<evidence type="ECO:0000313" key="2">
    <source>
        <dbReference type="EMBL" id="OUS41649.1"/>
    </source>
</evidence>
<dbReference type="Proteomes" id="UP000195557">
    <property type="component" value="Unassembled WGS sequence"/>
</dbReference>
<organism evidence="2">
    <name type="scientific">Ostreococcus tauri</name>
    <name type="common">Marine green alga</name>
    <dbReference type="NCBI Taxonomy" id="70448"/>
    <lineage>
        <taxon>Eukaryota</taxon>
        <taxon>Viridiplantae</taxon>
        <taxon>Chlorophyta</taxon>
        <taxon>Mamiellophyceae</taxon>
        <taxon>Mamiellales</taxon>
        <taxon>Bathycoccaceae</taxon>
        <taxon>Ostreococcus</taxon>
    </lineage>
</organism>
<dbReference type="Gene3D" id="3.40.50.1000">
    <property type="entry name" value="HAD superfamily/HAD-like"/>
    <property type="match status" value="1"/>
</dbReference>
<dbReference type="SUPFAM" id="SSF56784">
    <property type="entry name" value="HAD-like"/>
    <property type="match status" value="1"/>
</dbReference>
<dbReference type="AlphaFoldDB" id="A0A1Y5HWI4"/>
<dbReference type="InterPro" id="IPR005835">
    <property type="entry name" value="NTP_transferase_dom"/>
</dbReference>
<feature type="domain" description="Nucleotidyl transferase" evidence="1">
    <location>
        <begin position="9"/>
        <end position="222"/>
    </location>
</feature>
<dbReference type="InterPro" id="IPR023214">
    <property type="entry name" value="HAD_sf"/>
</dbReference>
<sequence length="383" mass="42881">MRFLRDGYTRPKPFIKAWGKELILWLLEELTFQSEDTLVLVFNNKPEVGMSTSSFFTIIDDYFASLPNDIKPEVRFVSLDGPTVGAAETVLRGIEGLSSDRMKLPSVLLDGDTFYTVDLLGTYRRMVRGQGVMKPAHASGGGVAVFDDDRPDESPYSYVKVDHHSDNITRIKEKNKEGMSALACSGCYCFHHTKTLMIEIQSALERYQRNMNASGDQSELYTSSIIANMLEKGGEFKPIRLKVTDFKVLGTPAQLKAFVASTATSKPRKRFCFDLDNTLVTSPTVPGDYTTCKPISRVIDQVKRLHADGHYIIIHTARRMRTHGGNIGRVTADVGAITIQQLHEYTVPYDELIFGKPFADFYIDDKAVSPFVDELHKETGIIA</sequence>
<protein>
    <recommendedName>
        <fullName evidence="1">Nucleotidyl transferase domain-containing protein</fullName>
    </recommendedName>
</protein>
<dbReference type="EMBL" id="KZ155840">
    <property type="protein sequence ID" value="OUS41649.1"/>
    <property type="molecule type" value="Genomic_DNA"/>
</dbReference>
<dbReference type="Pfam" id="PF00483">
    <property type="entry name" value="NTP_transferase"/>
    <property type="match status" value="1"/>
</dbReference>
<dbReference type="SUPFAM" id="SSF53448">
    <property type="entry name" value="Nucleotide-diphospho-sugar transferases"/>
    <property type="match status" value="1"/>
</dbReference>
<reference evidence="2" key="1">
    <citation type="submission" date="2017-04" db="EMBL/GenBank/DDBJ databases">
        <title>Population genomics of picophytoplankton unveils novel chromosome hypervariability.</title>
        <authorList>
            <consortium name="DOE Joint Genome Institute"/>
            <person name="Blanc-Mathieu R."/>
            <person name="Krasovec M."/>
            <person name="Hebrard M."/>
            <person name="Yau S."/>
            <person name="Desgranges E."/>
            <person name="Martin J."/>
            <person name="Schackwitz W."/>
            <person name="Kuo A."/>
            <person name="Salin G."/>
            <person name="Donnadieu C."/>
            <person name="Desdevises Y."/>
            <person name="Sanchez-Ferandin S."/>
            <person name="Moreau H."/>
            <person name="Rivals E."/>
            <person name="Grigoriev I.V."/>
            <person name="Grimsley N."/>
            <person name="Eyre-Walker A."/>
            <person name="Piganeau G."/>
        </authorList>
    </citation>
    <scope>NUCLEOTIDE SEQUENCE [LARGE SCALE GENOMIC DNA]</scope>
    <source>
        <strain evidence="2">RCC 1115</strain>
    </source>
</reference>